<proteinExistence type="predicted"/>
<dbReference type="InterPro" id="IPR013022">
    <property type="entry name" value="Xyl_isomerase-like_TIM-brl"/>
</dbReference>
<accession>A0A414B099</accession>
<dbReference type="Proteomes" id="UP000283975">
    <property type="component" value="Unassembled WGS sequence"/>
</dbReference>
<evidence type="ECO:0000313" key="6">
    <source>
        <dbReference type="Proteomes" id="UP000284543"/>
    </source>
</evidence>
<dbReference type="AlphaFoldDB" id="A0A414B099"/>
<dbReference type="GO" id="GO:0016853">
    <property type="term" value="F:isomerase activity"/>
    <property type="evidence" value="ECO:0007669"/>
    <property type="project" value="UniProtKB-KW"/>
</dbReference>
<evidence type="ECO:0000313" key="4">
    <source>
        <dbReference type="EMBL" id="RHC58428.1"/>
    </source>
</evidence>
<name>A0A414B099_9FIRM</name>
<dbReference type="EMBL" id="QSHZ01000002">
    <property type="protein sequence ID" value="RHC58428.1"/>
    <property type="molecule type" value="Genomic_DNA"/>
</dbReference>
<dbReference type="SUPFAM" id="SSF51658">
    <property type="entry name" value="Xylose isomerase-like"/>
    <property type="match status" value="1"/>
</dbReference>
<dbReference type="EMBL" id="QRZM01000001">
    <property type="protein sequence ID" value="RGV78895.1"/>
    <property type="molecule type" value="Genomic_DNA"/>
</dbReference>
<dbReference type="Gene3D" id="3.20.20.150">
    <property type="entry name" value="Divalent-metal-dependent TIM barrel enzymes"/>
    <property type="match status" value="1"/>
</dbReference>
<dbReference type="KEGG" id="cbol:CGC65_05515"/>
<sequence>MKFGVSSYVWVSPFSNHTTEQLKHAKELGFDIYEIGVEDPSSFDPAYVKQEADMAGIQINICGAFGPERDISSDDSRYRDKGMEYIRTLIDMASVFGSPYVAGPMYAATGKARMASEEERKRQRSYAVDNLRDLAGYAATKGIRLALEPLNRFETDFLNTVDQGVELLDEIGCDNVGLLLDTFHMNIEEKSLGQAIRRAGSRLFDFHACSNDRGTPGQDHIDWDEISKALRDVGYDGAVVIESFTTDITEIAKAVSLWRPLAASQDVLALEGLKFLKENL</sequence>
<dbReference type="PROSITE" id="PS50890">
    <property type="entry name" value="PUA"/>
    <property type="match status" value="1"/>
</dbReference>
<evidence type="ECO:0000256" key="1">
    <source>
        <dbReference type="ARBA" id="ARBA00023235"/>
    </source>
</evidence>
<dbReference type="Proteomes" id="UP000284543">
    <property type="component" value="Unassembled WGS sequence"/>
</dbReference>
<dbReference type="InterPro" id="IPR036237">
    <property type="entry name" value="Xyl_isomerase-like_sf"/>
</dbReference>
<keyword evidence="1 4" id="KW-0413">Isomerase</keyword>
<reference evidence="5 6" key="1">
    <citation type="submission" date="2018-08" db="EMBL/GenBank/DDBJ databases">
        <title>A genome reference for cultivated species of the human gut microbiota.</title>
        <authorList>
            <person name="Zou Y."/>
            <person name="Xue W."/>
            <person name="Luo G."/>
        </authorList>
    </citation>
    <scope>NUCLEOTIDE SEQUENCE [LARGE SCALE GENOMIC DNA]</scope>
    <source>
        <strain evidence="3 6">AF14-18</strain>
        <strain evidence="4 5">AM35-14</strain>
    </source>
</reference>
<evidence type="ECO:0000313" key="5">
    <source>
        <dbReference type="Proteomes" id="UP000283975"/>
    </source>
</evidence>
<organism evidence="4 5">
    <name type="scientific">Enterocloster bolteae</name>
    <dbReference type="NCBI Taxonomy" id="208479"/>
    <lineage>
        <taxon>Bacteria</taxon>
        <taxon>Bacillati</taxon>
        <taxon>Bacillota</taxon>
        <taxon>Clostridia</taxon>
        <taxon>Lachnospirales</taxon>
        <taxon>Lachnospiraceae</taxon>
        <taxon>Enterocloster</taxon>
    </lineage>
</organism>
<dbReference type="PANTHER" id="PTHR43489:SF7">
    <property type="entry name" value="3-DEHYDRO-D-GULOSIDE 4-EPIMERASE-RELATED"/>
    <property type="match status" value="1"/>
</dbReference>
<gene>
    <name evidence="4" type="ORF">DW839_02555</name>
    <name evidence="3" type="ORF">DWW02_03990</name>
</gene>
<dbReference type="Pfam" id="PF01261">
    <property type="entry name" value="AP_endonuc_2"/>
    <property type="match status" value="1"/>
</dbReference>
<dbReference type="PANTHER" id="PTHR43489">
    <property type="entry name" value="ISOMERASE"/>
    <property type="match status" value="1"/>
</dbReference>
<feature type="domain" description="Xylose isomerase-like TIM barrel" evidence="2">
    <location>
        <begin position="23"/>
        <end position="259"/>
    </location>
</feature>
<evidence type="ECO:0000313" key="3">
    <source>
        <dbReference type="EMBL" id="RGV78895.1"/>
    </source>
</evidence>
<dbReference type="RefSeq" id="WP_002567922.1">
    <property type="nucleotide sequence ID" value="NZ_CABKUK010000002.1"/>
</dbReference>
<dbReference type="InterPro" id="IPR050417">
    <property type="entry name" value="Sugar_Epim/Isomerase"/>
</dbReference>
<comment type="caution">
    <text evidence="4">The sequence shown here is derived from an EMBL/GenBank/DDBJ whole genome shotgun (WGS) entry which is preliminary data.</text>
</comment>
<evidence type="ECO:0000259" key="2">
    <source>
        <dbReference type="Pfam" id="PF01261"/>
    </source>
</evidence>
<protein>
    <submittedName>
        <fullName evidence="4">Sugar phosphate isomerase/epimerase</fullName>
    </submittedName>
</protein>